<dbReference type="InterPro" id="IPR004378">
    <property type="entry name" value="F420H2_quin_Rdtase"/>
</dbReference>
<keyword evidence="2" id="KW-1185">Reference proteome</keyword>
<dbReference type="Proteomes" id="UP001236014">
    <property type="component" value="Chromosome"/>
</dbReference>
<accession>A0A9Y2N1K7</accession>
<protein>
    <submittedName>
        <fullName evidence="1">Nitroreductase/quinone reductase family protein</fullName>
    </submittedName>
</protein>
<dbReference type="Pfam" id="PF04075">
    <property type="entry name" value="F420H2_quin_red"/>
    <property type="match status" value="1"/>
</dbReference>
<organism evidence="1 2">
    <name type="scientific">Amycolatopsis carbonis</name>
    <dbReference type="NCBI Taxonomy" id="715471"/>
    <lineage>
        <taxon>Bacteria</taxon>
        <taxon>Bacillati</taxon>
        <taxon>Actinomycetota</taxon>
        <taxon>Actinomycetes</taxon>
        <taxon>Pseudonocardiales</taxon>
        <taxon>Pseudonocardiaceae</taxon>
        <taxon>Amycolatopsis</taxon>
    </lineage>
</organism>
<dbReference type="AlphaFoldDB" id="A0A9Y2N1K7"/>
<dbReference type="EMBL" id="CP127294">
    <property type="protein sequence ID" value="WIX83154.1"/>
    <property type="molecule type" value="Genomic_DNA"/>
</dbReference>
<dbReference type="Gene3D" id="2.30.110.10">
    <property type="entry name" value="Electron Transport, Fmn-binding Protein, Chain A"/>
    <property type="match status" value="1"/>
</dbReference>
<dbReference type="InterPro" id="IPR012349">
    <property type="entry name" value="Split_barrel_FMN-bd"/>
</dbReference>
<evidence type="ECO:0000313" key="2">
    <source>
        <dbReference type="Proteomes" id="UP001236014"/>
    </source>
</evidence>
<dbReference type="KEGG" id="acab:QRX50_21535"/>
<gene>
    <name evidence="1" type="ORF">QRX50_21535</name>
</gene>
<sequence length="118" mass="13105">MDVEQVREAAVEPYADGVPVLRVVDVVGRRSGESRPVVLNVTERGGRQYVCAPEGRGWVRNLLAAGYCRVERDGPRGRDTVRRVRRVGDEEAQPVLKAQVANFPDGRPTTVLRLEPLD</sequence>
<dbReference type="GO" id="GO:0016491">
    <property type="term" value="F:oxidoreductase activity"/>
    <property type="evidence" value="ECO:0007669"/>
    <property type="project" value="InterPro"/>
</dbReference>
<evidence type="ECO:0000313" key="1">
    <source>
        <dbReference type="EMBL" id="WIX83154.1"/>
    </source>
</evidence>
<reference evidence="1 2" key="1">
    <citation type="submission" date="2023-06" db="EMBL/GenBank/DDBJ databases">
        <authorList>
            <person name="Oyuntsetseg B."/>
            <person name="Kim S.B."/>
        </authorList>
    </citation>
    <scope>NUCLEOTIDE SEQUENCE [LARGE SCALE GENOMIC DNA]</scope>
    <source>
        <strain evidence="1 2">2-15</strain>
    </source>
</reference>
<proteinExistence type="predicted"/>
<dbReference type="RefSeq" id="WP_285973711.1">
    <property type="nucleotide sequence ID" value="NZ_CP127294.1"/>
</dbReference>
<name>A0A9Y2N1K7_9PSEU</name>